<dbReference type="PROSITE" id="PS51192">
    <property type="entry name" value="HELICASE_ATP_BIND_1"/>
    <property type="match status" value="1"/>
</dbReference>
<keyword evidence="1" id="KW-0547">Nucleotide-binding</keyword>
<dbReference type="SMART" id="SM00490">
    <property type="entry name" value="HELICc"/>
    <property type="match status" value="1"/>
</dbReference>
<feature type="domain" description="Helicase ATP-binding" evidence="6">
    <location>
        <begin position="14"/>
        <end position="177"/>
    </location>
</feature>
<dbReference type="InterPro" id="IPR001650">
    <property type="entry name" value="Helicase_C-like"/>
</dbReference>
<dbReference type="InterPro" id="IPR049614">
    <property type="entry name" value="HrpB_DEXH"/>
</dbReference>
<dbReference type="InterPro" id="IPR007502">
    <property type="entry name" value="Helicase-assoc_dom"/>
</dbReference>
<evidence type="ECO:0000313" key="8">
    <source>
        <dbReference type="EMBL" id="WOT05654.1"/>
    </source>
</evidence>
<evidence type="ECO:0000256" key="5">
    <source>
        <dbReference type="SAM" id="MobiDB-lite"/>
    </source>
</evidence>
<dbReference type="InterPro" id="IPR027417">
    <property type="entry name" value="P-loop_NTPase"/>
</dbReference>
<dbReference type="Gene3D" id="3.40.50.300">
    <property type="entry name" value="P-loop containing nucleotide triphosphate hydrolases"/>
    <property type="match status" value="2"/>
</dbReference>
<evidence type="ECO:0000256" key="2">
    <source>
        <dbReference type="ARBA" id="ARBA00022801"/>
    </source>
</evidence>
<feature type="compositionally biased region" description="Basic residues" evidence="5">
    <location>
        <begin position="825"/>
        <end position="834"/>
    </location>
</feature>
<keyword evidence="2" id="KW-0378">Hydrolase</keyword>
<dbReference type="PROSITE" id="PS51194">
    <property type="entry name" value="HELICASE_CTER"/>
    <property type="match status" value="1"/>
</dbReference>
<dbReference type="InterPro" id="IPR010225">
    <property type="entry name" value="HrpB"/>
</dbReference>
<protein>
    <submittedName>
        <fullName evidence="8">ATP-dependent helicase HrpB</fullName>
    </submittedName>
</protein>
<dbReference type="PANTHER" id="PTHR43519:SF1">
    <property type="entry name" value="ATP-DEPENDENT RNA HELICASE HRPB"/>
    <property type="match status" value="1"/>
</dbReference>
<keyword evidence="9" id="KW-1185">Reference proteome</keyword>
<evidence type="ECO:0000259" key="6">
    <source>
        <dbReference type="PROSITE" id="PS51192"/>
    </source>
</evidence>
<dbReference type="PROSITE" id="PS00690">
    <property type="entry name" value="DEAH_ATP_HELICASE"/>
    <property type="match status" value="1"/>
</dbReference>
<dbReference type="InterPro" id="IPR056329">
    <property type="entry name" value="CON_HrpB"/>
</dbReference>
<dbReference type="EMBL" id="CP136522">
    <property type="protein sequence ID" value="WOT05654.1"/>
    <property type="molecule type" value="Genomic_DNA"/>
</dbReference>
<dbReference type="GO" id="GO:0004386">
    <property type="term" value="F:helicase activity"/>
    <property type="evidence" value="ECO:0007669"/>
    <property type="project" value="UniProtKB-KW"/>
</dbReference>
<dbReference type="SMART" id="SM00847">
    <property type="entry name" value="HA2"/>
    <property type="match status" value="1"/>
</dbReference>
<dbReference type="InterPro" id="IPR013689">
    <property type="entry name" value="RNA_helicase_ATP-dep_HrpB_C"/>
</dbReference>
<dbReference type="SMART" id="SM00487">
    <property type="entry name" value="DEXDc"/>
    <property type="match status" value="1"/>
</dbReference>
<dbReference type="InterPro" id="IPR002464">
    <property type="entry name" value="DNA/RNA_helicase_DEAH_CS"/>
</dbReference>
<organism evidence="8 9">
    <name type="scientific">Shewanella youngdeokensis</name>
    <dbReference type="NCBI Taxonomy" id="2999068"/>
    <lineage>
        <taxon>Bacteria</taxon>
        <taxon>Pseudomonadati</taxon>
        <taxon>Pseudomonadota</taxon>
        <taxon>Gammaproteobacteria</taxon>
        <taxon>Alteromonadales</taxon>
        <taxon>Shewanellaceae</taxon>
        <taxon>Shewanella</taxon>
    </lineage>
</organism>
<evidence type="ECO:0000256" key="1">
    <source>
        <dbReference type="ARBA" id="ARBA00022741"/>
    </source>
</evidence>
<evidence type="ECO:0000256" key="4">
    <source>
        <dbReference type="ARBA" id="ARBA00022840"/>
    </source>
</evidence>
<dbReference type="InterPro" id="IPR014001">
    <property type="entry name" value="Helicase_ATP-bd"/>
</dbReference>
<keyword evidence="4" id="KW-0067">ATP-binding</keyword>
<dbReference type="SUPFAM" id="SSF52540">
    <property type="entry name" value="P-loop containing nucleoside triphosphate hydrolases"/>
    <property type="match status" value="1"/>
</dbReference>
<evidence type="ECO:0000256" key="3">
    <source>
        <dbReference type="ARBA" id="ARBA00022806"/>
    </source>
</evidence>
<feature type="region of interest" description="Disordered" evidence="5">
    <location>
        <begin position="808"/>
        <end position="834"/>
    </location>
</feature>
<accession>A0ABZ0K1K1</accession>
<reference evidence="8 9" key="1">
    <citation type="submission" date="2023-10" db="EMBL/GenBank/DDBJ databases">
        <title>Complete genome sequence of Shewanella sp. DAU334.</title>
        <authorList>
            <person name="Lee Y.-S."/>
            <person name="Jeong H.-R."/>
            <person name="Hwang E.-J."/>
            <person name="Choi Y.-L."/>
            <person name="Kim G.-D."/>
        </authorList>
    </citation>
    <scope>NUCLEOTIDE SEQUENCE [LARGE SCALE GENOMIC DNA]</scope>
    <source>
        <strain evidence="8 9">DAU334</strain>
    </source>
</reference>
<dbReference type="InterPro" id="IPR011545">
    <property type="entry name" value="DEAD/DEAH_box_helicase_dom"/>
</dbReference>
<proteinExistence type="predicted"/>
<dbReference type="PIRSF" id="PIRSF005496">
    <property type="entry name" value="ATP_hel_hrpB"/>
    <property type="match status" value="1"/>
</dbReference>
<sequence>MTLLPIHTLIKPIRTAFNQCNQMILEAPTGAGKSTALPLAMLDWDEIDGKILMLEPRRVAARNVAQFIARQRGSALGDEVGYRVRGESKVSANTRLEIVTEGVLTRMIQRDPELTGIALVIFDEIHERHLTTDLGLALALEIQSSFREDLKLLAMSATLAGLPLAKLMPNAAMLSSEGRSFPVEQGYRAAPVQAKWLEHMAKVILEQLAIHSEGSLLAFLPGQGEIHKLHSMLAPRLAADKFSLCPLYGSLPAKAQDIAIAPAAKGIRKVVLATNVAESSLTIEGITQVVDSGYKRQASFNPKTGGTRLSLKRISQASAAQRSGRAGRLMAGFSTRLWSQEEQGRLNQADEPEVVHTDLISMVLDGAYWGVKALNELPLLTLPSPANENVAWQLLASLEMVDTKRAITAHGRAAYELGCQPRLAHMLLTAKELSKQDGNDNLAVLACIIAGTLEARGRSRKGADISHYFAETLASESAKQIRQWINTLKLNCSAGQGLAAVARSAASDDIAMLLAFAYPDRVAKMRGVSGYQLAGGTGVELPSEDALAGQPWLVIADFQETEGRSSGKVYLATPLNEQLFTEQLSGLVDTIEYGGWDDVKGRFFAENQRRIGQILLSKTPIKTLDKQLIKNAIVEQVKLKGLGLLKFDDRTEQLRFRVAIAAKFDTSHDWPALDDAALIASLDEWLSPYLDDVRNIGQLQKLDCYTLLQNIMPWATQQQLERLLPTKWLMATGTHAKIEYDAEHRGRLNVRLQEAFGMQESPKLANGKLVVTMELLSPARRPLALTADLASFWQGPYEHVKKEMKGRYPKHLWPDDPANTQPTKFTKKKTFNSQ</sequence>
<keyword evidence="3 8" id="KW-0347">Helicase</keyword>
<dbReference type="PANTHER" id="PTHR43519">
    <property type="entry name" value="ATP-DEPENDENT RNA HELICASE HRPB"/>
    <property type="match status" value="1"/>
</dbReference>
<dbReference type="Pfam" id="PF08482">
    <property type="entry name" value="HrpB_C"/>
    <property type="match status" value="1"/>
</dbReference>
<dbReference type="Gene3D" id="1.20.120.1080">
    <property type="match status" value="1"/>
</dbReference>
<evidence type="ECO:0000259" key="7">
    <source>
        <dbReference type="PROSITE" id="PS51194"/>
    </source>
</evidence>
<dbReference type="RefSeq" id="WP_310469916.1">
    <property type="nucleotide sequence ID" value="NZ_CP136522.1"/>
</dbReference>
<dbReference type="CDD" id="cd17990">
    <property type="entry name" value="DEXHc_HrpB"/>
    <property type="match status" value="1"/>
</dbReference>
<dbReference type="Pfam" id="PF24473">
    <property type="entry name" value="CON_HrpB"/>
    <property type="match status" value="1"/>
</dbReference>
<dbReference type="Pfam" id="PF00271">
    <property type="entry name" value="Helicase_C"/>
    <property type="match status" value="1"/>
</dbReference>
<dbReference type="NCBIfam" id="TIGR01970">
    <property type="entry name" value="DEAH_box_HrpB"/>
    <property type="match status" value="1"/>
</dbReference>
<feature type="domain" description="Helicase C-terminal" evidence="7">
    <location>
        <begin position="196"/>
        <end position="375"/>
    </location>
</feature>
<name>A0ABZ0K1K1_9GAMM</name>
<evidence type="ECO:0000313" key="9">
    <source>
        <dbReference type="Proteomes" id="UP001529491"/>
    </source>
</evidence>
<dbReference type="Proteomes" id="UP001529491">
    <property type="component" value="Chromosome"/>
</dbReference>
<gene>
    <name evidence="8" type="primary">hrpB</name>
    <name evidence="8" type="ORF">RGE70_02155</name>
</gene>
<dbReference type="CDD" id="cd18791">
    <property type="entry name" value="SF2_C_RHA"/>
    <property type="match status" value="1"/>
</dbReference>
<dbReference type="Pfam" id="PF00270">
    <property type="entry name" value="DEAD"/>
    <property type="match status" value="1"/>
</dbReference>